<dbReference type="GO" id="GO:0006950">
    <property type="term" value="P:response to stress"/>
    <property type="evidence" value="ECO:0007669"/>
    <property type="project" value="TreeGrafter"/>
</dbReference>
<dbReference type="Pfam" id="PF12802">
    <property type="entry name" value="MarR_2"/>
    <property type="match status" value="1"/>
</dbReference>
<evidence type="ECO:0000313" key="3">
    <source>
        <dbReference type="Proteomes" id="UP000321234"/>
    </source>
</evidence>
<dbReference type="OrthoDB" id="3237509at2"/>
<evidence type="ECO:0000313" key="2">
    <source>
        <dbReference type="EMBL" id="TXR52791.1"/>
    </source>
</evidence>
<dbReference type="PRINTS" id="PR00598">
    <property type="entry name" value="HTHMARR"/>
</dbReference>
<dbReference type="PANTHER" id="PTHR33164:SF104">
    <property type="entry name" value="TRANSCRIPTIONAL REGULATORY PROTEIN"/>
    <property type="match status" value="1"/>
</dbReference>
<evidence type="ECO:0000259" key="1">
    <source>
        <dbReference type="PROSITE" id="PS50995"/>
    </source>
</evidence>
<keyword evidence="3" id="KW-1185">Reference proteome</keyword>
<feature type="domain" description="HTH marR-type" evidence="1">
    <location>
        <begin position="19"/>
        <end position="152"/>
    </location>
</feature>
<dbReference type="SUPFAM" id="SSF46785">
    <property type="entry name" value="Winged helix' DNA-binding domain"/>
    <property type="match status" value="1"/>
</dbReference>
<dbReference type="AlphaFoldDB" id="A0A5C8Z6L0"/>
<dbReference type="PANTHER" id="PTHR33164">
    <property type="entry name" value="TRANSCRIPTIONAL REGULATOR, MARR FAMILY"/>
    <property type="match status" value="1"/>
</dbReference>
<reference evidence="2 3" key="1">
    <citation type="submission" date="2019-07" db="EMBL/GenBank/DDBJ databases">
        <title>Quadrisphaera sp. strain DD2A genome sequencing and assembly.</title>
        <authorList>
            <person name="Kim I."/>
        </authorList>
    </citation>
    <scope>NUCLEOTIDE SEQUENCE [LARGE SCALE GENOMIC DNA]</scope>
    <source>
        <strain evidence="2 3">DD2A</strain>
    </source>
</reference>
<dbReference type="RefSeq" id="WP_147927913.1">
    <property type="nucleotide sequence ID" value="NZ_VKAC01000012.1"/>
</dbReference>
<dbReference type="InterPro" id="IPR036390">
    <property type="entry name" value="WH_DNA-bd_sf"/>
</dbReference>
<dbReference type="CDD" id="cd00090">
    <property type="entry name" value="HTH_ARSR"/>
    <property type="match status" value="1"/>
</dbReference>
<dbReference type="InterPro" id="IPR000835">
    <property type="entry name" value="HTH_MarR-typ"/>
</dbReference>
<accession>A0A5C8Z6L0</accession>
<dbReference type="GO" id="GO:0003700">
    <property type="term" value="F:DNA-binding transcription factor activity"/>
    <property type="evidence" value="ECO:0007669"/>
    <property type="project" value="InterPro"/>
</dbReference>
<protein>
    <submittedName>
        <fullName evidence="2">MarR family transcriptional regulator</fullName>
    </submittedName>
</protein>
<dbReference type="EMBL" id="VKAC01000012">
    <property type="protein sequence ID" value="TXR52791.1"/>
    <property type="molecule type" value="Genomic_DNA"/>
</dbReference>
<dbReference type="InterPro" id="IPR011991">
    <property type="entry name" value="ArsR-like_HTH"/>
</dbReference>
<dbReference type="InterPro" id="IPR036388">
    <property type="entry name" value="WH-like_DNA-bd_sf"/>
</dbReference>
<gene>
    <name evidence="2" type="ORF">FMM08_18815</name>
</gene>
<organism evidence="2 3">
    <name type="scientific">Quadrisphaera setariae</name>
    <dbReference type="NCBI Taxonomy" id="2593304"/>
    <lineage>
        <taxon>Bacteria</taxon>
        <taxon>Bacillati</taxon>
        <taxon>Actinomycetota</taxon>
        <taxon>Actinomycetes</taxon>
        <taxon>Kineosporiales</taxon>
        <taxon>Kineosporiaceae</taxon>
        <taxon>Quadrisphaera</taxon>
    </lineage>
</organism>
<dbReference type="InterPro" id="IPR039422">
    <property type="entry name" value="MarR/SlyA-like"/>
</dbReference>
<dbReference type="Gene3D" id="1.10.10.10">
    <property type="entry name" value="Winged helix-like DNA-binding domain superfamily/Winged helix DNA-binding domain"/>
    <property type="match status" value="1"/>
</dbReference>
<name>A0A5C8Z6L0_9ACTN</name>
<dbReference type="PROSITE" id="PS50995">
    <property type="entry name" value="HTH_MARR_2"/>
    <property type="match status" value="1"/>
</dbReference>
<proteinExistence type="predicted"/>
<dbReference type="Proteomes" id="UP000321234">
    <property type="component" value="Unassembled WGS sequence"/>
</dbReference>
<comment type="caution">
    <text evidence="2">The sequence shown here is derived from an EMBL/GenBank/DDBJ whole genome shotgun (WGS) entry which is preliminary data.</text>
</comment>
<dbReference type="SMART" id="SM00347">
    <property type="entry name" value="HTH_MARR"/>
    <property type="match status" value="1"/>
</dbReference>
<sequence>MSLVQTAWARERPDVDTAPVGVIGRLHRLAAALTRELEAVFAAHGLSEGDFDVLATLRRSGSERTAGELAAATMVTSGGLTKRLDRLERAGLVVRRTSERDGRGRVVSLTAAGRQLIDAAWTDHMANEHRLLAQLDPRDAAELERILRVWLVQHEPLADGGADVAAPR</sequence>